<dbReference type="InterPro" id="IPR011006">
    <property type="entry name" value="CheY-like_superfamily"/>
</dbReference>
<keyword evidence="10" id="KW-1185">Reference proteome</keyword>
<dbReference type="PROSITE" id="PS50110">
    <property type="entry name" value="RESPONSE_REGULATORY"/>
    <property type="match status" value="1"/>
</dbReference>
<dbReference type="GO" id="GO:0006355">
    <property type="term" value="P:regulation of DNA-templated transcription"/>
    <property type="evidence" value="ECO:0007669"/>
    <property type="project" value="InterPro"/>
</dbReference>
<sequence>MSSRSKKKESILIVDDNKGVLKAAQLFLKRHFNLVDSIHDPILIPEYIRKKSYDIILLDMNFTKDASSGKEGFYWLEKILELDPTVVVILMTAYGDIKTAIKAIKFGAGNFILKPWDNDEFLATIHSSLGIRNNKLEIAKLKDTQKELNDQISERYKNIIGHSNGLTKIFKLIDQVAKTDANILILGENGTGKELIARAIHRNSKRHYQPFINVDLGSLTESLFESELFGHVKGAFTDAKEDRLGRFEKASKGTLFLDEIGNLSLPLQSKLLTALQNRKINRVGSSKEIPIDIRLICATNLDLYEMVSGNSFRQDLLYRINTIEIVIPPLRERLEDIPLLADHFLKIYSEKYEKPITGFYSEAIKYLQSHLWPGNIRELQHAIERSVILCNQDYISKEHFNLNLQKKEDKNLEQTIDLSLEEHEHEIIKNTLLKYDGNISKAAKDLGLTRQSLYRRLKKHGL</sequence>
<dbReference type="InterPro" id="IPR002078">
    <property type="entry name" value="Sigma_54_int"/>
</dbReference>
<dbReference type="PROSITE" id="PS50045">
    <property type="entry name" value="SIGMA54_INTERACT_4"/>
    <property type="match status" value="1"/>
</dbReference>
<evidence type="ECO:0000256" key="3">
    <source>
        <dbReference type="ARBA" id="ARBA00023015"/>
    </source>
</evidence>
<proteinExistence type="predicted"/>
<dbReference type="EMBL" id="VNHU01000004">
    <property type="protein sequence ID" value="TYP74339.1"/>
    <property type="molecule type" value="Genomic_DNA"/>
</dbReference>
<evidence type="ECO:0000313" key="9">
    <source>
        <dbReference type="EMBL" id="TYP74339.1"/>
    </source>
</evidence>
<keyword evidence="1" id="KW-0547">Nucleotide-binding</keyword>
<evidence type="ECO:0000259" key="8">
    <source>
        <dbReference type="PROSITE" id="PS50110"/>
    </source>
</evidence>
<dbReference type="InterPro" id="IPR003593">
    <property type="entry name" value="AAA+_ATPase"/>
</dbReference>
<keyword evidence="6" id="KW-0597">Phosphoprotein</keyword>
<keyword evidence="5" id="KW-0804">Transcription</keyword>
<dbReference type="SUPFAM" id="SSF52172">
    <property type="entry name" value="CheY-like"/>
    <property type="match status" value="1"/>
</dbReference>
<dbReference type="SMART" id="SM00448">
    <property type="entry name" value="REC"/>
    <property type="match status" value="1"/>
</dbReference>
<feature type="domain" description="Sigma-54 factor interaction" evidence="7">
    <location>
        <begin position="159"/>
        <end position="388"/>
    </location>
</feature>
<dbReference type="InterPro" id="IPR009057">
    <property type="entry name" value="Homeodomain-like_sf"/>
</dbReference>
<feature type="modified residue" description="4-aspartylphosphate" evidence="6">
    <location>
        <position position="59"/>
    </location>
</feature>
<dbReference type="RefSeq" id="WP_148782451.1">
    <property type="nucleotide sequence ID" value="NZ_VNHU01000004.1"/>
</dbReference>
<dbReference type="InterPro" id="IPR027417">
    <property type="entry name" value="P-loop_NTPase"/>
</dbReference>
<dbReference type="FunFam" id="3.40.50.300:FF:000006">
    <property type="entry name" value="DNA-binding transcriptional regulator NtrC"/>
    <property type="match status" value="1"/>
</dbReference>
<dbReference type="SUPFAM" id="SSF46689">
    <property type="entry name" value="Homeodomain-like"/>
    <property type="match status" value="1"/>
</dbReference>
<dbReference type="InterPro" id="IPR025944">
    <property type="entry name" value="Sigma_54_int_dom_CS"/>
</dbReference>
<reference evidence="9 10" key="1">
    <citation type="submission" date="2019-07" db="EMBL/GenBank/DDBJ databases">
        <title>Genomic Encyclopedia of Archaeal and Bacterial Type Strains, Phase II (KMG-II): from individual species to whole genera.</title>
        <authorList>
            <person name="Goeker M."/>
        </authorList>
    </citation>
    <scope>NUCLEOTIDE SEQUENCE [LARGE SCALE GENOMIC DNA]</scope>
    <source>
        <strain evidence="9 10">DSM 17527</strain>
    </source>
</reference>
<dbReference type="GO" id="GO:0000160">
    <property type="term" value="P:phosphorelay signal transduction system"/>
    <property type="evidence" value="ECO:0007669"/>
    <property type="project" value="InterPro"/>
</dbReference>
<dbReference type="Pfam" id="PF25601">
    <property type="entry name" value="AAA_lid_14"/>
    <property type="match status" value="1"/>
</dbReference>
<evidence type="ECO:0000256" key="4">
    <source>
        <dbReference type="ARBA" id="ARBA00023125"/>
    </source>
</evidence>
<dbReference type="Gene3D" id="3.40.50.2300">
    <property type="match status" value="1"/>
</dbReference>
<dbReference type="PROSITE" id="PS00676">
    <property type="entry name" value="SIGMA54_INTERACT_2"/>
    <property type="match status" value="1"/>
</dbReference>
<dbReference type="Gene3D" id="1.10.10.60">
    <property type="entry name" value="Homeodomain-like"/>
    <property type="match status" value="1"/>
</dbReference>
<keyword evidence="4 9" id="KW-0238">DNA-binding</keyword>
<dbReference type="PANTHER" id="PTHR32071">
    <property type="entry name" value="TRANSCRIPTIONAL REGULATORY PROTEIN"/>
    <property type="match status" value="1"/>
</dbReference>
<dbReference type="SMART" id="SM00382">
    <property type="entry name" value="AAA"/>
    <property type="match status" value="1"/>
</dbReference>
<dbReference type="SUPFAM" id="SSF52540">
    <property type="entry name" value="P-loop containing nucleoside triphosphate hydrolases"/>
    <property type="match status" value="1"/>
</dbReference>
<name>A0A5S5C5C7_9FLAO</name>
<dbReference type="InterPro" id="IPR002197">
    <property type="entry name" value="HTH_Fis"/>
</dbReference>
<dbReference type="Pfam" id="PF00158">
    <property type="entry name" value="Sigma54_activat"/>
    <property type="match status" value="1"/>
</dbReference>
<dbReference type="PANTHER" id="PTHR32071:SF113">
    <property type="entry name" value="ALGINATE BIOSYNTHESIS TRANSCRIPTIONAL REGULATORY PROTEIN ALGB"/>
    <property type="match status" value="1"/>
</dbReference>
<dbReference type="CDD" id="cd00009">
    <property type="entry name" value="AAA"/>
    <property type="match status" value="1"/>
</dbReference>
<dbReference type="Proteomes" id="UP000324376">
    <property type="component" value="Unassembled WGS sequence"/>
</dbReference>
<dbReference type="GO" id="GO:0005524">
    <property type="term" value="F:ATP binding"/>
    <property type="evidence" value="ECO:0007669"/>
    <property type="project" value="UniProtKB-KW"/>
</dbReference>
<gene>
    <name evidence="9" type="ORF">BD809_104159</name>
</gene>
<dbReference type="Gene3D" id="3.40.50.300">
    <property type="entry name" value="P-loop containing nucleotide triphosphate hydrolases"/>
    <property type="match status" value="1"/>
</dbReference>
<keyword evidence="3" id="KW-0805">Transcription regulation</keyword>
<evidence type="ECO:0000256" key="1">
    <source>
        <dbReference type="ARBA" id="ARBA00022741"/>
    </source>
</evidence>
<evidence type="ECO:0000313" key="10">
    <source>
        <dbReference type="Proteomes" id="UP000324376"/>
    </source>
</evidence>
<keyword evidence="2" id="KW-0067">ATP-binding</keyword>
<dbReference type="OrthoDB" id="5401077at2"/>
<feature type="domain" description="Response regulatory" evidence="8">
    <location>
        <begin position="10"/>
        <end position="129"/>
    </location>
</feature>
<comment type="caution">
    <text evidence="9">The sequence shown here is derived from an EMBL/GenBank/DDBJ whole genome shotgun (WGS) entry which is preliminary data.</text>
</comment>
<dbReference type="InterPro" id="IPR001789">
    <property type="entry name" value="Sig_transdc_resp-reg_receiver"/>
</dbReference>
<evidence type="ECO:0000256" key="6">
    <source>
        <dbReference type="PROSITE-ProRule" id="PRU00169"/>
    </source>
</evidence>
<evidence type="ECO:0000256" key="2">
    <source>
        <dbReference type="ARBA" id="ARBA00022840"/>
    </source>
</evidence>
<dbReference type="Pfam" id="PF00072">
    <property type="entry name" value="Response_reg"/>
    <property type="match status" value="1"/>
</dbReference>
<dbReference type="PRINTS" id="PR01590">
    <property type="entry name" value="HTHFIS"/>
</dbReference>
<organism evidence="9 10">
    <name type="scientific">Aquimarina intermedia</name>
    <dbReference type="NCBI Taxonomy" id="350814"/>
    <lineage>
        <taxon>Bacteria</taxon>
        <taxon>Pseudomonadati</taxon>
        <taxon>Bacteroidota</taxon>
        <taxon>Flavobacteriia</taxon>
        <taxon>Flavobacteriales</taxon>
        <taxon>Flavobacteriaceae</taxon>
        <taxon>Aquimarina</taxon>
    </lineage>
</organism>
<dbReference type="InterPro" id="IPR025943">
    <property type="entry name" value="Sigma_54_int_dom_ATP-bd_2"/>
</dbReference>
<evidence type="ECO:0000259" key="7">
    <source>
        <dbReference type="PROSITE" id="PS50045"/>
    </source>
</evidence>
<dbReference type="GO" id="GO:0043565">
    <property type="term" value="F:sequence-specific DNA binding"/>
    <property type="evidence" value="ECO:0007669"/>
    <property type="project" value="InterPro"/>
</dbReference>
<protein>
    <submittedName>
        <fullName evidence="9">DNA-binding NtrC family response regulator</fullName>
    </submittedName>
</protein>
<dbReference type="PROSITE" id="PS00688">
    <property type="entry name" value="SIGMA54_INTERACT_3"/>
    <property type="match status" value="1"/>
</dbReference>
<accession>A0A5S5C5C7</accession>
<dbReference type="Gene3D" id="1.10.8.60">
    <property type="match status" value="1"/>
</dbReference>
<dbReference type="InterPro" id="IPR058031">
    <property type="entry name" value="AAA_lid_NorR"/>
</dbReference>
<dbReference type="AlphaFoldDB" id="A0A5S5C5C7"/>
<evidence type="ECO:0000256" key="5">
    <source>
        <dbReference type="ARBA" id="ARBA00023163"/>
    </source>
</evidence>
<dbReference type="Pfam" id="PF02954">
    <property type="entry name" value="HTH_8"/>
    <property type="match status" value="1"/>
</dbReference>